<dbReference type="RefSeq" id="XP_010254157.1">
    <property type="nucleotide sequence ID" value="XM_010255855.2"/>
</dbReference>
<sequence length="103" mass="11613">MEPSKSLAITVSPPSESLALPPPESEFQLSNLIYDVSQQVQEAMSNMLKMINEIDQNSAGIVEEIEKCKESANEKKKLLDEEKEHFQRAAYTVLDMLNNRDVS</sequence>
<evidence type="ECO:0000313" key="2">
    <source>
        <dbReference type="RefSeq" id="XP_010254157.1"/>
    </source>
</evidence>
<dbReference type="eggNOG" id="ENOG502S6W2">
    <property type="taxonomic scope" value="Eukaryota"/>
</dbReference>
<proteinExistence type="predicted"/>
<dbReference type="FunCoup" id="A0A1U7ZYA9">
    <property type="interactions" value="206"/>
</dbReference>
<dbReference type="GeneID" id="104595231"/>
<dbReference type="AlphaFoldDB" id="A0A1U7ZYA9"/>
<gene>
    <name evidence="2" type="primary">LOC104595231</name>
</gene>
<dbReference type="OMA" id="IMENMFK"/>
<evidence type="ECO:0000313" key="1">
    <source>
        <dbReference type="Proteomes" id="UP000189703"/>
    </source>
</evidence>
<name>A0A1U7ZYA9_NELNU</name>
<reference evidence="2" key="1">
    <citation type="submission" date="2025-08" db="UniProtKB">
        <authorList>
            <consortium name="RefSeq"/>
        </authorList>
    </citation>
    <scope>IDENTIFICATION</scope>
</reference>
<accession>A0A1U7ZYA9</accession>
<protein>
    <submittedName>
        <fullName evidence="2">Uncharacterized protein LOC104595231</fullName>
    </submittedName>
</protein>
<organism evidence="1 2">
    <name type="scientific">Nelumbo nucifera</name>
    <name type="common">Sacred lotus</name>
    <dbReference type="NCBI Taxonomy" id="4432"/>
    <lineage>
        <taxon>Eukaryota</taxon>
        <taxon>Viridiplantae</taxon>
        <taxon>Streptophyta</taxon>
        <taxon>Embryophyta</taxon>
        <taxon>Tracheophyta</taxon>
        <taxon>Spermatophyta</taxon>
        <taxon>Magnoliopsida</taxon>
        <taxon>Proteales</taxon>
        <taxon>Nelumbonaceae</taxon>
        <taxon>Nelumbo</taxon>
    </lineage>
</organism>
<dbReference type="PANTHER" id="PTHR36800:SF1">
    <property type="entry name" value="POLYAMINE-MODULATED FACTOR 1-BINDING PROTEIN"/>
    <property type="match status" value="1"/>
</dbReference>
<dbReference type="PANTHER" id="PTHR36800">
    <property type="entry name" value="POLYAMINE-MODULATED FACTOR 1-BINDING PROTEIN"/>
    <property type="match status" value="1"/>
</dbReference>
<dbReference type="KEGG" id="nnu:104595231"/>
<dbReference type="OrthoDB" id="778453at2759"/>
<keyword evidence="1" id="KW-1185">Reference proteome</keyword>
<dbReference type="Proteomes" id="UP000189703">
    <property type="component" value="Unplaced"/>
</dbReference>